<dbReference type="Proteomes" id="UP000799757">
    <property type="component" value="Unassembled WGS sequence"/>
</dbReference>
<gene>
    <name evidence="2" type="ORF">K505DRAFT_338522</name>
</gene>
<organism evidence="2 3">
    <name type="scientific">Melanomma pulvis-pyrius CBS 109.77</name>
    <dbReference type="NCBI Taxonomy" id="1314802"/>
    <lineage>
        <taxon>Eukaryota</taxon>
        <taxon>Fungi</taxon>
        <taxon>Dikarya</taxon>
        <taxon>Ascomycota</taxon>
        <taxon>Pezizomycotina</taxon>
        <taxon>Dothideomycetes</taxon>
        <taxon>Pleosporomycetidae</taxon>
        <taxon>Pleosporales</taxon>
        <taxon>Melanommataceae</taxon>
        <taxon>Melanomma</taxon>
    </lineage>
</organism>
<accession>A0A6A6X9N3</accession>
<feature type="region of interest" description="Disordered" evidence="1">
    <location>
        <begin position="1"/>
        <end position="50"/>
    </location>
</feature>
<evidence type="ECO:0000313" key="3">
    <source>
        <dbReference type="Proteomes" id="UP000799757"/>
    </source>
</evidence>
<dbReference type="AlphaFoldDB" id="A0A6A6X9N3"/>
<feature type="compositionally biased region" description="Polar residues" evidence="1">
    <location>
        <begin position="37"/>
        <end position="50"/>
    </location>
</feature>
<name>A0A6A6X9N3_9PLEO</name>
<feature type="compositionally biased region" description="Low complexity" evidence="1">
    <location>
        <begin position="16"/>
        <end position="36"/>
    </location>
</feature>
<dbReference type="OrthoDB" id="3744681at2759"/>
<evidence type="ECO:0000256" key="1">
    <source>
        <dbReference type="SAM" id="MobiDB-lite"/>
    </source>
</evidence>
<proteinExistence type="predicted"/>
<keyword evidence="3" id="KW-1185">Reference proteome</keyword>
<protein>
    <submittedName>
        <fullName evidence="2">Uncharacterized protein</fullName>
    </submittedName>
</protein>
<evidence type="ECO:0000313" key="2">
    <source>
        <dbReference type="EMBL" id="KAF2792645.1"/>
    </source>
</evidence>
<dbReference type="EMBL" id="MU001961">
    <property type="protein sequence ID" value="KAF2792645.1"/>
    <property type="molecule type" value="Genomic_DNA"/>
</dbReference>
<sequence>MADTNSNDHVSSDAKANANVNVPGASSSAVNNASISGTGTNNTAANDPSASSAPLTVNALGIQQVPLNPGLYAPDPAAPVPGNDSIFAIATQLMNPPEDFRHVDNNFTIYITWAVGVAGPERFERTSLNHRHSLLQNDDLYLRGLEAGLSEEVREWLRYGQEKLSLPASHFGL</sequence>
<reference evidence="2" key="1">
    <citation type="journal article" date="2020" name="Stud. Mycol.">
        <title>101 Dothideomycetes genomes: a test case for predicting lifestyles and emergence of pathogens.</title>
        <authorList>
            <person name="Haridas S."/>
            <person name="Albert R."/>
            <person name="Binder M."/>
            <person name="Bloem J."/>
            <person name="Labutti K."/>
            <person name="Salamov A."/>
            <person name="Andreopoulos B."/>
            <person name="Baker S."/>
            <person name="Barry K."/>
            <person name="Bills G."/>
            <person name="Bluhm B."/>
            <person name="Cannon C."/>
            <person name="Castanera R."/>
            <person name="Culley D."/>
            <person name="Daum C."/>
            <person name="Ezra D."/>
            <person name="Gonzalez J."/>
            <person name="Henrissat B."/>
            <person name="Kuo A."/>
            <person name="Liang C."/>
            <person name="Lipzen A."/>
            <person name="Lutzoni F."/>
            <person name="Magnuson J."/>
            <person name="Mondo S."/>
            <person name="Nolan M."/>
            <person name="Ohm R."/>
            <person name="Pangilinan J."/>
            <person name="Park H.-J."/>
            <person name="Ramirez L."/>
            <person name="Alfaro M."/>
            <person name="Sun H."/>
            <person name="Tritt A."/>
            <person name="Yoshinaga Y."/>
            <person name="Zwiers L.-H."/>
            <person name="Turgeon B."/>
            <person name="Goodwin S."/>
            <person name="Spatafora J."/>
            <person name="Crous P."/>
            <person name="Grigoriev I."/>
        </authorList>
    </citation>
    <scope>NUCLEOTIDE SEQUENCE</scope>
    <source>
        <strain evidence="2">CBS 109.77</strain>
    </source>
</reference>